<gene>
    <name evidence="2" type="ORF">RRG08_002748</name>
</gene>
<dbReference type="AlphaFoldDB" id="A0AAE1CMN8"/>
<reference evidence="2" key="1">
    <citation type="journal article" date="2023" name="G3 (Bethesda)">
        <title>A reference genome for the long-term kleptoplast-retaining sea slug Elysia crispata morphotype clarki.</title>
        <authorList>
            <person name="Eastman K.E."/>
            <person name="Pendleton A.L."/>
            <person name="Shaikh M.A."/>
            <person name="Suttiyut T."/>
            <person name="Ogas R."/>
            <person name="Tomko P."/>
            <person name="Gavelis G."/>
            <person name="Widhalm J.R."/>
            <person name="Wisecaver J.H."/>
        </authorList>
    </citation>
    <scope>NUCLEOTIDE SEQUENCE</scope>
    <source>
        <strain evidence="2">ECLA1</strain>
    </source>
</reference>
<protein>
    <submittedName>
        <fullName evidence="2">Uncharacterized protein</fullName>
    </submittedName>
</protein>
<evidence type="ECO:0000256" key="1">
    <source>
        <dbReference type="SAM" id="MobiDB-lite"/>
    </source>
</evidence>
<comment type="caution">
    <text evidence="2">The sequence shown here is derived from an EMBL/GenBank/DDBJ whole genome shotgun (WGS) entry which is preliminary data.</text>
</comment>
<name>A0AAE1CMN8_9GAST</name>
<sequence>MSSKTKSDETVTSSSGERADATREEESTLDDSSYFRQKIQEAAVTNLRPARQTPVLSLRKRVFRRLGLS</sequence>
<dbReference type="EMBL" id="JAWDGP010007584">
    <property type="protein sequence ID" value="KAK3712418.1"/>
    <property type="molecule type" value="Genomic_DNA"/>
</dbReference>
<organism evidence="2 3">
    <name type="scientific">Elysia crispata</name>
    <name type="common">lettuce slug</name>
    <dbReference type="NCBI Taxonomy" id="231223"/>
    <lineage>
        <taxon>Eukaryota</taxon>
        <taxon>Metazoa</taxon>
        <taxon>Spiralia</taxon>
        <taxon>Lophotrochozoa</taxon>
        <taxon>Mollusca</taxon>
        <taxon>Gastropoda</taxon>
        <taxon>Heterobranchia</taxon>
        <taxon>Euthyneura</taxon>
        <taxon>Panpulmonata</taxon>
        <taxon>Sacoglossa</taxon>
        <taxon>Placobranchoidea</taxon>
        <taxon>Plakobranchidae</taxon>
        <taxon>Elysia</taxon>
    </lineage>
</organism>
<evidence type="ECO:0000313" key="3">
    <source>
        <dbReference type="Proteomes" id="UP001283361"/>
    </source>
</evidence>
<evidence type="ECO:0000313" key="2">
    <source>
        <dbReference type="EMBL" id="KAK3712418.1"/>
    </source>
</evidence>
<proteinExistence type="predicted"/>
<dbReference type="Proteomes" id="UP001283361">
    <property type="component" value="Unassembled WGS sequence"/>
</dbReference>
<feature type="region of interest" description="Disordered" evidence="1">
    <location>
        <begin position="1"/>
        <end position="34"/>
    </location>
</feature>
<feature type="compositionally biased region" description="Basic and acidic residues" evidence="1">
    <location>
        <begin position="17"/>
        <end position="26"/>
    </location>
</feature>
<accession>A0AAE1CMN8</accession>
<keyword evidence="3" id="KW-1185">Reference proteome</keyword>